<sequence>MSHDLVAVGRKNENFHPVFEHMESVTRGVENDPSREFTQEIITIIHQIKANYFTSSDITLHERFSKIQDKPIPNMNEVKRNLDPEIHSVSLLQNIIRVLEDPNDLRHDIERRRKERLKNEDERAFHTDAIEFWCPHSDLFPSLSLPLQSNFADGRLQSHYKSGLVQKGLYIQAKYQRLRSVGVRGFTTNKYRDGFLRKEKVSWFNFFFTKCFYKDVNIQMVHSSLYIPME</sequence>
<dbReference type="GO" id="GO:0016592">
    <property type="term" value="C:mediator complex"/>
    <property type="evidence" value="ECO:0007669"/>
    <property type="project" value="TreeGrafter"/>
</dbReference>
<dbReference type="GO" id="GO:0003712">
    <property type="term" value="F:transcription coregulator activity"/>
    <property type="evidence" value="ECO:0007669"/>
    <property type="project" value="TreeGrafter"/>
</dbReference>
<reference evidence="2" key="1">
    <citation type="submission" date="2025-08" db="UniProtKB">
        <authorList>
            <consortium name="Ensembl"/>
        </authorList>
    </citation>
    <scope>IDENTIFICATION</scope>
</reference>
<name>A0A669Q232_PHACC</name>
<evidence type="ECO:0000313" key="3">
    <source>
        <dbReference type="Proteomes" id="UP000472261"/>
    </source>
</evidence>
<accession>A0A669Q232</accession>
<evidence type="ECO:0000313" key="2">
    <source>
        <dbReference type="Ensembl" id="ENSPCLP00000013865.1"/>
    </source>
</evidence>
<evidence type="ECO:0000256" key="1">
    <source>
        <dbReference type="ARBA" id="ARBA00006481"/>
    </source>
</evidence>
<dbReference type="Proteomes" id="UP000472261">
    <property type="component" value="Unplaced"/>
</dbReference>
<dbReference type="PANTHER" id="PTHR15268">
    <property type="entry name" value="THRAP3/BCLAF1"/>
    <property type="match status" value="1"/>
</dbReference>
<reference evidence="2" key="2">
    <citation type="submission" date="2025-09" db="UniProtKB">
        <authorList>
            <consortium name="Ensembl"/>
        </authorList>
    </citation>
    <scope>IDENTIFICATION</scope>
</reference>
<proteinExistence type="inferred from homology"/>
<dbReference type="Ensembl" id="ENSPCLT00000018451.1">
    <property type="protein sequence ID" value="ENSPCLP00000013865.1"/>
    <property type="gene ID" value="ENSPCLG00000011388.1"/>
</dbReference>
<dbReference type="InterPro" id="IPR029199">
    <property type="entry name" value="THRAP3_BCLAF1"/>
</dbReference>
<protein>
    <submittedName>
        <fullName evidence="2">BCLAF1 and THRAP3 family member 3</fullName>
    </submittedName>
</protein>
<organism evidence="2 3">
    <name type="scientific">Phasianus colchicus</name>
    <name type="common">Common pheasant</name>
    <dbReference type="NCBI Taxonomy" id="9054"/>
    <lineage>
        <taxon>Eukaryota</taxon>
        <taxon>Metazoa</taxon>
        <taxon>Chordata</taxon>
        <taxon>Craniata</taxon>
        <taxon>Vertebrata</taxon>
        <taxon>Euteleostomi</taxon>
        <taxon>Archelosauria</taxon>
        <taxon>Archosauria</taxon>
        <taxon>Dinosauria</taxon>
        <taxon>Saurischia</taxon>
        <taxon>Theropoda</taxon>
        <taxon>Coelurosauria</taxon>
        <taxon>Aves</taxon>
        <taxon>Neognathae</taxon>
        <taxon>Galloanserae</taxon>
        <taxon>Galliformes</taxon>
        <taxon>Phasianidae</taxon>
        <taxon>Phasianinae</taxon>
        <taxon>Phasianus</taxon>
    </lineage>
</organism>
<dbReference type="GO" id="GO:0045944">
    <property type="term" value="P:positive regulation of transcription by RNA polymerase II"/>
    <property type="evidence" value="ECO:0007669"/>
    <property type="project" value="TreeGrafter"/>
</dbReference>
<dbReference type="Pfam" id="PF15440">
    <property type="entry name" value="THRAP3_BCLAF1"/>
    <property type="match status" value="1"/>
</dbReference>
<comment type="similarity">
    <text evidence="1">Belongs to the BCLAF1/THRAP3 family.</text>
</comment>
<dbReference type="GO" id="GO:0003677">
    <property type="term" value="F:DNA binding"/>
    <property type="evidence" value="ECO:0007669"/>
    <property type="project" value="TreeGrafter"/>
</dbReference>
<dbReference type="PANTHER" id="PTHR15268:SF17">
    <property type="entry name" value="BCLAF1 AND THRAP3 FAMILY MEMBER 3"/>
    <property type="match status" value="1"/>
</dbReference>
<keyword evidence="3" id="KW-1185">Reference proteome</keyword>
<dbReference type="AlphaFoldDB" id="A0A669Q232"/>